<dbReference type="AlphaFoldDB" id="A0A2J8S5J5"/>
<dbReference type="GO" id="GO:0005814">
    <property type="term" value="C:centriole"/>
    <property type="evidence" value="ECO:0007669"/>
    <property type="project" value="TreeGrafter"/>
</dbReference>
<name>A0A2J8S5J5_PONAB</name>
<feature type="compositionally biased region" description="Basic and acidic residues" evidence="1">
    <location>
        <begin position="174"/>
        <end position="191"/>
    </location>
</feature>
<reference evidence="2" key="1">
    <citation type="submission" date="2017-12" db="EMBL/GenBank/DDBJ databases">
        <title>High-resolution comparative analysis of great ape genomes.</title>
        <authorList>
            <person name="Pollen A."/>
            <person name="Hastie A."/>
            <person name="Hormozdiari F."/>
            <person name="Dougherty M."/>
            <person name="Liu R."/>
            <person name="Chaisson M."/>
            <person name="Hoppe E."/>
            <person name="Hill C."/>
            <person name="Pang A."/>
            <person name="Hillier L."/>
            <person name="Baker C."/>
            <person name="Armstrong J."/>
            <person name="Shendure J."/>
            <person name="Paten B."/>
            <person name="Wilson R."/>
            <person name="Chao H."/>
            <person name="Schneider V."/>
            <person name="Ventura M."/>
            <person name="Kronenberg Z."/>
            <person name="Murali S."/>
            <person name="Gordon D."/>
            <person name="Cantsilieris S."/>
            <person name="Munson K."/>
            <person name="Nelson B."/>
            <person name="Raja A."/>
            <person name="Underwood J."/>
            <person name="Diekhans M."/>
            <person name="Fiddes I."/>
            <person name="Haussler D."/>
            <person name="Eichler E."/>
        </authorList>
    </citation>
    <scope>NUCLEOTIDE SEQUENCE [LARGE SCALE GENOMIC DNA]</scope>
    <source>
        <strain evidence="2">Susie</strain>
    </source>
</reference>
<feature type="region of interest" description="Disordered" evidence="1">
    <location>
        <begin position="174"/>
        <end position="200"/>
    </location>
</feature>
<dbReference type="GO" id="GO:0005634">
    <property type="term" value="C:nucleus"/>
    <property type="evidence" value="ECO:0007669"/>
    <property type="project" value="TreeGrafter"/>
</dbReference>
<dbReference type="GO" id="GO:0005737">
    <property type="term" value="C:cytoplasm"/>
    <property type="evidence" value="ECO:0007669"/>
    <property type="project" value="TreeGrafter"/>
</dbReference>
<dbReference type="GO" id="GO:0003777">
    <property type="term" value="F:microtubule motor activity"/>
    <property type="evidence" value="ECO:0007669"/>
    <property type="project" value="TreeGrafter"/>
</dbReference>
<feature type="non-terminal residue" evidence="2">
    <location>
        <position position="1"/>
    </location>
</feature>
<dbReference type="PANTHER" id="PTHR47117">
    <property type="entry name" value="STAR-RELATED LIPID TRANSFER PROTEIN 9"/>
    <property type="match status" value="1"/>
</dbReference>
<evidence type="ECO:0000256" key="1">
    <source>
        <dbReference type="SAM" id="MobiDB-lite"/>
    </source>
</evidence>
<accession>A0A2J8S5J5</accession>
<dbReference type="GO" id="GO:0051225">
    <property type="term" value="P:spindle assembly"/>
    <property type="evidence" value="ECO:0007669"/>
    <property type="project" value="TreeGrafter"/>
</dbReference>
<proteinExistence type="predicted"/>
<gene>
    <name evidence="2" type="ORF">CR201_G0046007</name>
</gene>
<comment type="caution">
    <text evidence="2">The sequence shown here is derived from an EMBL/GenBank/DDBJ whole genome shotgun (WGS) entry which is preliminary data.</text>
</comment>
<organism evidence="2">
    <name type="scientific">Pongo abelii</name>
    <name type="common">Sumatran orangutan</name>
    <name type="synonym">Pongo pygmaeus abelii</name>
    <dbReference type="NCBI Taxonomy" id="9601"/>
    <lineage>
        <taxon>Eukaryota</taxon>
        <taxon>Metazoa</taxon>
        <taxon>Chordata</taxon>
        <taxon>Craniata</taxon>
        <taxon>Vertebrata</taxon>
        <taxon>Euteleostomi</taxon>
        <taxon>Mammalia</taxon>
        <taxon>Eutheria</taxon>
        <taxon>Euarchontoglires</taxon>
        <taxon>Primates</taxon>
        <taxon>Haplorrhini</taxon>
        <taxon>Catarrhini</taxon>
        <taxon>Hominidae</taxon>
        <taxon>Pongo</taxon>
    </lineage>
</organism>
<sequence>DEKDENLKELVLLNELKIDQLTKDWTQKWNDWQALMEHYSVDVNRRRAGVVIDSSLPHLMALEDDVLSTGVVLYHLKNLVSVKLHLRTKKEGTTKIGRIDSDQEQDIGAVITLGKAQKFRFNHPAEAAVLRQRRQVGEAAAGGGSLEWLDLDGDLTASRLGLSPLLWKERRALEEQCDEDHQPPRDGETSHRAQIQQQQSYVEDLRHQIVAEEIRAEKELEFDQA</sequence>
<evidence type="ECO:0000313" key="2">
    <source>
        <dbReference type="EMBL" id="PNJ16023.1"/>
    </source>
</evidence>
<dbReference type="EMBL" id="NDHI03003606">
    <property type="protein sequence ID" value="PNJ16023.1"/>
    <property type="molecule type" value="Genomic_DNA"/>
</dbReference>
<dbReference type="GO" id="GO:0008017">
    <property type="term" value="F:microtubule binding"/>
    <property type="evidence" value="ECO:0007669"/>
    <property type="project" value="TreeGrafter"/>
</dbReference>
<dbReference type="PANTHER" id="PTHR47117:SF1">
    <property type="entry name" value="STAR-RELATED LIPID TRANSFER PROTEIN 9"/>
    <property type="match status" value="1"/>
</dbReference>
<feature type="non-terminal residue" evidence="2">
    <location>
        <position position="225"/>
    </location>
</feature>
<protein>
    <submittedName>
        <fullName evidence="2">STARD9 isoform 4</fullName>
    </submittedName>
</protein>